<dbReference type="Proteomes" id="UP001054821">
    <property type="component" value="Chromosome 1"/>
</dbReference>
<organism evidence="1 2">
    <name type="scientific">Prunus dulcis</name>
    <name type="common">Almond</name>
    <name type="synonym">Amygdalus dulcis</name>
    <dbReference type="NCBI Taxonomy" id="3755"/>
    <lineage>
        <taxon>Eukaryota</taxon>
        <taxon>Viridiplantae</taxon>
        <taxon>Streptophyta</taxon>
        <taxon>Embryophyta</taxon>
        <taxon>Tracheophyta</taxon>
        <taxon>Spermatophyta</taxon>
        <taxon>Magnoliopsida</taxon>
        <taxon>eudicotyledons</taxon>
        <taxon>Gunneridae</taxon>
        <taxon>Pentapetalae</taxon>
        <taxon>rosids</taxon>
        <taxon>fabids</taxon>
        <taxon>Rosales</taxon>
        <taxon>Rosaceae</taxon>
        <taxon>Amygdaloideae</taxon>
        <taxon>Amygdaleae</taxon>
        <taxon>Prunus</taxon>
    </lineage>
</organism>
<sequence>MQDPLICMLRLEVENGTRTYYSVRNDGALMVGTRLYVPGDEALKRKILEEAHCSAFAKHPGSTKMYRALTEHEEGNSQICYGEHITMHFVFKLPQTQDNHDGV</sequence>
<evidence type="ECO:0000313" key="2">
    <source>
        <dbReference type="Proteomes" id="UP001054821"/>
    </source>
</evidence>
<accession>A0AAD5F2Q0</accession>
<proteinExistence type="predicted"/>
<evidence type="ECO:0000313" key="1">
    <source>
        <dbReference type="EMBL" id="KAI5351107.1"/>
    </source>
</evidence>
<dbReference type="Gene3D" id="1.10.340.70">
    <property type="match status" value="1"/>
</dbReference>
<keyword evidence="2" id="KW-1185">Reference proteome</keyword>
<reference evidence="1 2" key="1">
    <citation type="journal article" date="2022" name="G3 (Bethesda)">
        <title>Whole-genome sequence and methylome profiling of the almond [Prunus dulcis (Mill.) D.A. Webb] cultivar 'Nonpareil'.</title>
        <authorList>
            <person name="D'Amico-Willman K.M."/>
            <person name="Ouma W.Z."/>
            <person name="Meulia T."/>
            <person name="Sideli G.M."/>
            <person name="Gradziel T.M."/>
            <person name="Fresnedo-Ramirez J."/>
        </authorList>
    </citation>
    <scope>NUCLEOTIDE SEQUENCE [LARGE SCALE GENOMIC DNA]</scope>
    <source>
        <strain evidence="1">Clone GOH B32 T37-40</strain>
    </source>
</reference>
<dbReference type="AlphaFoldDB" id="A0AAD5F2Q0"/>
<dbReference type="EMBL" id="JAJFAZ020000001">
    <property type="protein sequence ID" value="KAI5351107.1"/>
    <property type="molecule type" value="Genomic_DNA"/>
</dbReference>
<protein>
    <submittedName>
        <fullName evidence="1">Uncharacterized protein</fullName>
    </submittedName>
</protein>
<comment type="caution">
    <text evidence="1">The sequence shown here is derived from an EMBL/GenBank/DDBJ whole genome shotgun (WGS) entry which is preliminary data.</text>
</comment>
<name>A0AAD5F2Q0_PRUDU</name>
<gene>
    <name evidence="1" type="ORF">L3X38_003998</name>
</gene>